<evidence type="ECO:0000313" key="2">
    <source>
        <dbReference type="Proteomes" id="UP000655830"/>
    </source>
</evidence>
<keyword evidence="2" id="KW-1185">Reference proteome</keyword>
<dbReference type="Gene3D" id="2.30.110.40">
    <property type="entry name" value="Phage tail tube protein"/>
    <property type="match status" value="1"/>
</dbReference>
<dbReference type="EMBL" id="JACRSY010000008">
    <property type="protein sequence ID" value="MBC8579135.1"/>
    <property type="molecule type" value="Genomic_DNA"/>
</dbReference>
<dbReference type="RefSeq" id="WP_249332290.1">
    <property type="nucleotide sequence ID" value="NZ_JACRSY010000008.1"/>
</dbReference>
<accession>A0A926EIE6</accession>
<reference evidence="1" key="1">
    <citation type="submission" date="2020-08" db="EMBL/GenBank/DDBJ databases">
        <title>Genome public.</title>
        <authorList>
            <person name="Liu C."/>
            <person name="Sun Q."/>
        </authorList>
    </citation>
    <scope>NUCLEOTIDE SEQUENCE</scope>
    <source>
        <strain evidence="1">NSJ-12</strain>
    </source>
</reference>
<organism evidence="1 2">
    <name type="scientific">Zhenhengia yiwuensis</name>
    <dbReference type="NCBI Taxonomy" id="2763666"/>
    <lineage>
        <taxon>Bacteria</taxon>
        <taxon>Bacillati</taxon>
        <taxon>Bacillota</taxon>
        <taxon>Clostridia</taxon>
        <taxon>Lachnospirales</taxon>
        <taxon>Lachnospiraceae</taxon>
        <taxon>Zhenhengia</taxon>
    </lineage>
</organism>
<name>A0A926EIE6_9FIRM</name>
<dbReference type="SUPFAM" id="SSF69279">
    <property type="entry name" value="Phage tail proteins"/>
    <property type="match status" value="1"/>
</dbReference>
<dbReference type="InterPro" id="IPR018989">
    <property type="entry name" value="DUF2001"/>
</dbReference>
<dbReference type="Pfam" id="PF09393">
    <property type="entry name" value="DUF2001"/>
    <property type="match status" value="1"/>
</dbReference>
<dbReference type="AlphaFoldDB" id="A0A926EIE6"/>
<evidence type="ECO:0000313" key="1">
    <source>
        <dbReference type="EMBL" id="MBC8579135.1"/>
    </source>
</evidence>
<comment type="caution">
    <text evidence="1">The sequence shown here is derived from an EMBL/GenBank/DDBJ whole genome shotgun (WGS) entry which is preliminary data.</text>
</comment>
<dbReference type="Proteomes" id="UP000655830">
    <property type="component" value="Unassembled WGS sequence"/>
</dbReference>
<sequence>MNKFQAQQVMNGTFGELWVDGDYMAEVTAFEAKVSLDMTDVNMSRRLAKAQKVTGYSCSGSVTLNKVSSYFIKKLNENMKQGKQTVCTIISKLDDPDAIGSERIVIKDAVFSELTLANWSAKSLGEEQLPFSFSEWDILDTAE</sequence>
<protein>
    <submittedName>
        <fullName evidence="1">Phage tail tube protein</fullName>
    </submittedName>
</protein>
<proteinExistence type="predicted"/>
<gene>
    <name evidence="1" type="ORF">H8718_06240</name>
</gene>
<dbReference type="InterPro" id="IPR038628">
    <property type="entry name" value="XkdM-like_sf"/>
</dbReference>